<dbReference type="InterPro" id="IPR001584">
    <property type="entry name" value="Integrase_cat-core"/>
</dbReference>
<dbReference type="PANTHER" id="PTHR35046:SF26">
    <property type="entry name" value="RNA-DIRECTED DNA POLYMERASE"/>
    <property type="match status" value="1"/>
</dbReference>
<dbReference type="GO" id="GO:0003676">
    <property type="term" value="F:nucleic acid binding"/>
    <property type="evidence" value="ECO:0007669"/>
    <property type="project" value="InterPro"/>
</dbReference>
<reference evidence="2 3" key="1">
    <citation type="submission" date="2019-08" db="EMBL/GenBank/DDBJ databases">
        <title>Draft genome sequences of two oriental melons (Cucumis melo L. var makuwa).</title>
        <authorList>
            <person name="Kwon S.-Y."/>
        </authorList>
    </citation>
    <scope>NUCLEOTIDE SEQUENCE [LARGE SCALE GENOMIC DNA]</scope>
    <source>
        <strain evidence="3">cv. SW 3</strain>
        <tissue evidence="2">Leaf</tissue>
    </source>
</reference>
<comment type="caution">
    <text evidence="2">The sequence shown here is derived from an EMBL/GenBank/DDBJ whole genome shotgun (WGS) entry which is preliminary data.</text>
</comment>
<accession>A0A5A7TDH2</accession>
<dbReference type="OrthoDB" id="5554229at2759"/>
<dbReference type="InterPro" id="IPR012337">
    <property type="entry name" value="RNaseH-like_sf"/>
</dbReference>
<dbReference type="EMBL" id="SSTE01016683">
    <property type="protein sequence ID" value="KAA0041350.1"/>
    <property type="molecule type" value="Genomic_DNA"/>
</dbReference>
<dbReference type="Pfam" id="PF24626">
    <property type="entry name" value="SH3_Tf2-1"/>
    <property type="match status" value="1"/>
</dbReference>
<dbReference type="Proteomes" id="UP000321393">
    <property type="component" value="Unassembled WGS sequence"/>
</dbReference>
<feature type="domain" description="Integrase catalytic" evidence="1">
    <location>
        <begin position="1"/>
        <end position="157"/>
    </location>
</feature>
<protein>
    <submittedName>
        <fullName evidence="2">Retrotransposon protein, putative, unclassified</fullName>
    </submittedName>
</protein>
<evidence type="ECO:0000313" key="2">
    <source>
        <dbReference type="EMBL" id="KAA0041350.1"/>
    </source>
</evidence>
<dbReference type="AlphaFoldDB" id="A0A5A7TDH2"/>
<dbReference type="InterPro" id="IPR036397">
    <property type="entry name" value="RNaseH_sf"/>
</dbReference>
<name>A0A5A7TDH2_CUCMM</name>
<proteinExistence type="predicted"/>
<dbReference type="PANTHER" id="PTHR35046">
    <property type="entry name" value="ZINC KNUCKLE (CCHC-TYPE) FAMILY PROTEIN"/>
    <property type="match status" value="1"/>
</dbReference>
<gene>
    <name evidence="2" type="ORF">E6C27_scaffold128G003610</name>
</gene>
<dbReference type="SUPFAM" id="SSF53098">
    <property type="entry name" value="Ribonuclease H-like"/>
    <property type="match status" value="1"/>
</dbReference>
<dbReference type="Gene3D" id="3.30.420.10">
    <property type="entry name" value="Ribonuclease H-like superfamily/Ribonuclease H"/>
    <property type="match status" value="1"/>
</dbReference>
<dbReference type="PROSITE" id="PS50994">
    <property type="entry name" value="INTEGRASE"/>
    <property type="match status" value="1"/>
</dbReference>
<evidence type="ECO:0000259" key="1">
    <source>
        <dbReference type="PROSITE" id="PS50994"/>
    </source>
</evidence>
<sequence>MDFIEGLPKARGYDSIMVIVDRLSKMAHFITLKHSFAAKQVAEKFVEEIISKHGIPNSIVIDRDKMFLSHFWKKLFAAMEMSLKRSMVFHPQTDRQTEQIGDEVYLKLRPYRQRSLARKCCEKLAPKFYGLYRIIEEIGEVAYRLDLPPEPIIHVFHVLQLKLKLRKTQLQHLPPALTEEFELQVEPKAILGVRWN</sequence>
<dbReference type="InterPro" id="IPR056924">
    <property type="entry name" value="SH3_Tf2-1"/>
</dbReference>
<evidence type="ECO:0000313" key="3">
    <source>
        <dbReference type="Proteomes" id="UP000321393"/>
    </source>
</evidence>
<organism evidence="2 3">
    <name type="scientific">Cucumis melo var. makuwa</name>
    <name type="common">Oriental melon</name>
    <dbReference type="NCBI Taxonomy" id="1194695"/>
    <lineage>
        <taxon>Eukaryota</taxon>
        <taxon>Viridiplantae</taxon>
        <taxon>Streptophyta</taxon>
        <taxon>Embryophyta</taxon>
        <taxon>Tracheophyta</taxon>
        <taxon>Spermatophyta</taxon>
        <taxon>Magnoliopsida</taxon>
        <taxon>eudicotyledons</taxon>
        <taxon>Gunneridae</taxon>
        <taxon>Pentapetalae</taxon>
        <taxon>rosids</taxon>
        <taxon>fabids</taxon>
        <taxon>Cucurbitales</taxon>
        <taxon>Cucurbitaceae</taxon>
        <taxon>Benincaseae</taxon>
        <taxon>Cucumis</taxon>
    </lineage>
</organism>
<dbReference type="GO" id="GO:0015074">
    <property type="term" value="P:DNA integration"/>
    <property type="evidence" value="ECO:0007669"/>
    <property type="project" value="InterPro"/>
</dbReference>